<protein>
    <submittedName>
        <fullName evidence="2">Uncharacterized protein</fullName>
    </submittedName>
</protein>
<keyword evidence="3" id="KW-1185">Reference proteome</keyword>
<proteinExistence type="predicted"/>
<evidence type="ECO:0000313" key="3">
    <source>
        <dbReference type="Proteomes" id="UP000604046"/>
    </source>
</evidence>
<sequence length="124" mass="13328">MSESMTPPTKAVKRATRSPLTSMDDDDDDDDDDEELELQVEGNVGLSVATVANIVRSEIQRGIAPVATLQSAFGERLGQLESSVSAQGSRIQKLEQIMASADGTARSTASDHSAKIEKQMRFVC</sequence>
<dbReference type="Proteomes" id="UP000604046">
    <property type="component" value="Unassembled WGS sequence"/>
</dbReference>
<feature type="compositionally biased region" description="Acidic residues" evidence="1">
    <location>
        <begin position="23"/>
        <end position="38"/>
    </location>
</feature>
<dbReference type="AlphaFoldDB" id="A0A812KLI2"/>
<reference evidence="2" key="1">
    <citation type="submission" date="2021-02" db="EMBL/GenBank/DDBJ databases">
        <authorList>
            <person name="Dougan E. K."/>
            <person name="Rhodes N."/>
            <person name="Thang M."/>
            <person name="Chan C."/>
        </authorList>
    </citation>
    <scope>NUCLEOTIDE SEQUENCE</scope>
</reference>
<comment type="caution">
    <text evidence="2">The sequence shown here is derived from an EMBL/GenBank/DDBJ whole genome shotgun (WGS) entry which is preliminary data.</text>
</comment>
<name>A0A812KLI2_9DINO</name>
<gene>
    <name evidence="2" type="ORF">SNAT2548_LOCUS9550</name>
</gene>
<evidence type="ECO:0000256" key="1">
    <source>
        <dbReference type="SAM" id="MobiDB-lite"/>
    </source>
</evidence>
<organism evidence="2 3">
    <name type="scientific">Symbiodinium natans</name>
    <dbReference type="NCBI Taxonomy" id="878477"/>
    <lineage>
        <taxon>Eukaryota</taxon>
        <taxon>Sar</taxon>
        <taxon>Alveolata</taxon>
        <taxon>Dinophyceae</taxon>
        <taxon>Suessiales</taxon>
        <taxon>Symbiodiniaceae</taxon>
        <taxon>Symbiodinium</taxon>
    </lineage>
</organism>
<evidence type="ECO:0000313" key="2">
    <source>
        <dbReference type="EMBL" id="CAE7231977.1"/>
    </source>
</evidence>
<accession>A0A812KLI2</accession>
<feature type="region of interest" description="Disordered" evidence="1">
    <location>
        <begin position="1"/>
        <end position="40"/>
    </location>
</feature>
<dbReference type="EMBL" id="CAJNDS010000755">
    <property type="protein sequence ID" value="CAE7231977.1"/>
    <property type="molecule type" value="Genomic_DNA"/>
</dbReference>